<dbReference type="EMBL" id="JBBUTF010000003">
    <property type="protein sequence ID" value="MEK8025062.1"/>
    <property type="molecule type" value="Genomic_DNA"/>
</dbReference>
<keyword evidence="4" id="KW-1185">Reference proteome</keyword>
<gene>
    <name evidence="3" type="ORF">AACH11_03690</name>
</gene>
<dbReference type="RefSeq" id="WP_341372845.1">
    <property type="nucleotide sequence ID" value="NZ_JBBUTF010000003.1"/>
</dbReference>
<evidence type="ECO:0000256" key="1">
    <source>
        <dbReference type="SAM" id="SignalP"/>
    </source>
</evidence>
<dbReference type="InterPro" id="IPR002931">
    <property type="entry name" value="Transglutaminase-like"/>
</dbReference>
<accession>A0ABU9B5C1</accession>
<evidence type="ECO:0000313" key="4">
    <source>
        <dbReference type="Proteomes" id="UP001368500"/>
    </source>
</evidence>
<dbReference type="SMART" id="SM00460">
    <property type="entry name" value="TGc"/>
    <property type="match status" value="1"/>
</dbReference>
<feature type="signal peptide" evidence="1">
    <location>
        <begin position="1"/>
        <end position="25"/>
    </location>
</feature>
<protein>
    <submittedName>
        <fullName evidence="3">Transglutaminase family protein</fullName>
    </submittedName>
</protein>
<sequence length="353" mass="37916">MQTRSAVATAAAAVMATASVRPAAAAASSVRRLAVLHETRYRYDAAVEVAHHGAWLRPRETPVQRVLGWRLDIDPVPDATVQHSRDAFGNWRQGFSHAQVHDRLLVRSRFDVTVSPPPPLDVEASPPWTEVAAGLRYRAGCQQPEAVEFVLGSRFAPQHPQLALFAADLLAQRRARPLLDLGLALMHRVHAHMRYRPATTDVATDALQALARAEGVCQDYAHLMIGVWRSLGLAARYVSGYLLTQPPIGQARLIGADASHAWVALWCPLHGWVALDPTNDLRVGQDHVTLAWGRDYADVAPLRGVIRGGGNAPPQVAVSVVPADDAQAMLALGPLDAPVQTMAAGAAGAALSD</sequence>
<name>A0ABU9B5C1_9BURK</name>
<organism evidence="3 4">
    <name type="scientific">Pseudaquabacterium rugosum</name>
    <dbReference type="NCBI Taxonomy" id="2984194"/>
    <lineage>
        <taxon>Bacteria</taxon>
        <taxon>Pseudomonadati</taxon>
        <taxon>Pseudomonadota</taxon>
        <taxon>Betaproteobacteria</taxon>
        <taxon>Burkholderiales</taxon>
        <taxon>Sphaerotilaceae</taxon>
        <taxon>Pseudaquabacterium</taxon>
    </lineage>
</organism>
<dbReference type="PANTHER" id="PTHR33490">
    <property type="entry name" value="BLR5614 PROTEIN-RELATED"/>
    <property type="match status" value="1"/>
</dbReference>
<reference evidence="3 4" key="1">
    <citation type="submission" date="2024-04" db="EMBL/GenBank/DDBJ databases">
        <title>Novel species of the genus Ideonella isolated from streams.</title>
        <authorList>
            <person name="Lu H."/>
        </authorList>
    </citation>
    <scope>NUCLEOTIDE SEQUENCE [LARGE SCALE GENOMIC DNA]</scope>
    <source>
        <strain evidence="3 4">BYS139W</strain>
    </source>
</reference>
<dbReference type="InterPro" id="IPR038765">
    <property type="entry name" value="Papain-like_cys_pep_sf"/>
</dbReference>
<feature type="domain" description="Transglutaminase-like" evidence="2">
    <location>
        <begin position="209"/>
        <end position="279"/>
    </location>
</feature>
<dbReference type="Proteomes" id="UP001368500">
    <property type="component" value="Unassembled WGS sequence"/>
</dbReference>
<dbReference type="InterPro" id="IPR013589">
    <property type="entry name" value="Bac_transglu_N"/>
</dbReference>
<evidence type="ECO:0000313" key="3">
    <source>
        <dbReference type="EMBL" id="MEK8025062.1"/>
    </source>
</evidence>
<dbReference type="Pfam" id="PF01841">
    <property type="entry name" value="Transglut_core"/>
    <property type="match status" value="1"/>
</dbReference>
<dbReference type="Pfam" id="PF08379">
    <property type="entry name" value="Bact_transglu_N"/>
    <property type="match status" value="1"/>
</dbReference>
<comment type="caution">
    <text evidence="3">The sequence shown here is derived from an EMBL/GenBank/DDBJ whole genome shotgun (WGS) entry which is preliminary data.</text>
</comment>
<feature type="chain" id="PRO_5046946044" evidence="1">
    <location>
        <begin position="26"/>
        <end position="353"/>
    </location>
</feature>
<dbReference type="Gene3D" id="3.10.620.30">
    <property type="match status" value="1"/>
</dbReference>
<dbReference type="SUPFAM" id="SSF54001">
    <property type="entry name" value="Cysteine proteinases"/>
    <property type="match status" value="1"/>
</dbReference>
<keyword evidence="1" id="KW-0732">Signal</keyword>
<dbReference type="PANTHER" id="PTHR33490:SF7">
    <property type="entry name" value="BLR2979 PROTEIN"/>
    <property type="match status" value="1"/>
</dbReference>
<proteinExistence type="predicted"/>
<evidence type="ECO:0000259" key="2">
    <source>
        <dbReference type="SMART" id="SM00460"/>
    </source>
</evidence>